<dbReference type="NCBIfam" id="TIGR01494">
    <property type="entry name" value="ATPase_P-type"/>
    <property type="match status" value="2"/>
</dbReference>
<feature type="domain" description="P-type ATPase A" evidence="7">
    <location>
        <begin position="382"/>
        <end position="476"/>
    </location>
</feature>
<dbReference type="EMBL" id="ML993899">
    <property type="protein sequence ID" value="KAF2203575.1"/>
    <property type="molecule type" value="Genomic_DNA"/>
</dbReference>
<dbReference type="SUPFAM" id="SSF81653">
    <property type="entry name" value="Calcium ATPase, transduction domain A"/>
    <property type="match status" value="1"/>
</dbReference>
<gene>
    <name evidence="9" type="ORF">GQ43DRAFT_366528</name>
</gene>
<dbReference type="PROSITE" id="PS01047">
    <property type="entry name" value="HMA_1"/>
    <property type="match status" value="1"/>
</dbReference>
<dbReference type="PROSITE" id="PS00154">
    <property type="entry name" value="ATPASE_E1_E2"/>
    <property type="match status" value="1"/>
</dbReference>
<dbReference type="NCBIfam" id="TIGR01511">
    <property type="entry name" value="ATPase-IB1_Cu"/>
    <property type="match status" value="1"/>
</dbReference>
<keyword evidence="2 6" id="KW-0812">Transmembrane</keyword>
<evidence type="ECO:0000256" key="4">
    <source>
        <dbReference type="ARBA" id="ARBA00022989"/>
    </source>
</evidence>
<dbReference type="OrthoDB" id="432719at2759"/>
<evidence type="ECO:0000256" key="2">
    <source>
        <dbReference type="ARBA" id="ARBA00022692"/>
    </source>
</evidence>
<dbReference type="GO" id="GO:0016887">
    <property type="term" value="F:ATP hydrolysis activity"/>
    <property type="evidence" value="ECO:0007669"/>
    <property type="project" value="InterPro"/>
</dbReference>
<feature type="transmembrane region" description="Helical" evidence="6">
    <location>
        <begin position="832"/>
        <end position="856"/>
    </location>
</feature>
<dbReference type="InterPro" id="IPR059000">
    <property type="entry name" value="ATPase_P-type_domA"/>
</dbReference>
<protein>
    <submittedName>
        <fullName evidence="9">Heavy metal translocatin</fullName>
    </submittedName>
</protein>
<dbReference type="SUPFAM" id="SSF55008">
    <property type="entry name" value="HMA, heavy metal-associated domain"/>
    <property type="match status" value="1"/>
</dbReference>
<dbReference type="InterPro" id="IPR056236">
    <property type="entry name" value="HMA_PCA1"/>
</dbReference>
<keyword evidence="4 6" id="KW-1133">Transmembrane helix</keyword>
<dbReference type="Pfam" id="PF24534">
    <property type="entry name" value="HMA_PCA1"/>
    <property type="match status" value="1"/>
</dbReference>
<comment type="subcellular location">
    <subcellularLocation>
        <location evidence="1 6">Membrane</location>
    </subcellularLocation>
</comment>
<dbReference type="InterPro" id="IPR036163">
    <property type="entry name" value="HMA_dom_sf"/>
</dbReference>
<dbReference type="SUPFAM" id="SSF81665">
    <property type="entry name" value="Calcium ATPase, transmembrane domain M"/>
    <property type="match status" value="1"/>
</dbReference>
<organism evidence="9 10">
    <name type="scientific">Delitschia confertaspora ATCC 74209</name>
    <dbReference type="NCBI Taxonomy" id="1513339"/>
    <lineage>
        <taxon>Eukaryota</taxon>
        <taxon>Fungi</taxon>
        <taxon>Dikarya</taxon>
        <taxon>Ascomycota</taxon>
        <taxon>Pezizomycotina</taxon>
        <taxon>Dothideomycetes</taxon>
        <taxon>Pleosporomycetidae</taxon>
        <taxon>Pleosporales</taxon>
        <taxon>Delitschiaceae</taxon>
        <taxon>Delitschia</taxon>
    </lineage>
</organism>
<dbReference type="Gene3D" id="3.40.50.1000">
    <property type="entry name" value="HAD superfamily/HAD-like"/>
    <property type="match status" value="1"/>
</dbReference>
<dbReference type="SUPFAM" id="SSF56784">
    <property type="entry name" value="HAD-like"/>
    <property type="match status" value="1"/>
</dbReference>
<dbReference type="Pfam" id="PF00122">
    <property type="entry name" value="E1-E2_ATPase"/>
    <property type="match status" value="1"/>
</dbReference>
<feature type="transmembrane region" description="Helical" evidence="6">
    <location>
        <begin position="492"/>
        <end position="515"/>
    </location>
</feature>
<dbReference type="NCBIfam" id="TIGR01525">
    <property type="entry name" value="ATPase-IB_hvy"/>
    <property type="match status" value="1"/>
</dbReference>
<reference evidence="9" key="1">
    <citation type="journal article" date="2020" name="Stud. Mycol.">
        <title>101 Dothideomycetes genomes: a test case for predicting lifestyles and emergence of pathogens.</title>
        <authorList>
            <person name="Haridas S."/>
            <person name="Albert R."/>
            <person name="Binder M."/>
            <person name="Bloem J."/>
            <person name="Labutti K."/>
            <person name="Salamov A."/>
            <person name="Andreopoulos B."/>
            <person name="Baker S."/>
            <person name="Barry K."/>
            <person name="Bills G."/>
            <person name="Bluhm B."/>
            <person name="Cannon C."/>
            <person name="Castanera R."/>
            <person name="Culley D."/>
            <person name="Daum C."/>
            <person name="Ezra D."/>
            <person name="Gonzalez J."/>
            <person name="Henrissat B."/>
            <person name="Kuo A."/>
            <person name="Liang C."/>
            <person name="Lipzen A."/>
            <person name="Lutzoni F."/>
            <person name="Magnuson J."/>
            <person name="Mondo S."/>
            <person name="Nolan M."/>
            <person name="Ohm R."/>
            <person name="Pangilinan J."/>
            <person name="Park H.-J."/>
            <person name="Ramirez L."/>
            <person name="Alfaro M."/>
            <person name="Sun H."/>
            <person name="Tritt A."/>
            <person name="Yoshinaga Y."/>
            <person name="Zwiers L.-H."/>
            <person name="Turgeon B."/>
            <person name="Goodwin S."/>
            <person name="Spatafora J."/>
            <person name="Crous P."/>
            <person name="Grigoriev I."/>
        </authorList>
    </citation>
    <scope>NUCLEOTIDE SEQUENCE</scope>
    <source>
        <strain evidence="9">ATCC 74209</strain>
    </source>
</reference>
<keyword evidence="6" id="KW-0067">ATP-binding</keyword>
<dbReference type="GO" id="GO:0046872">
    <property type="term" value="F:metal ion binding"/>
    <property type="evidence" value="ECO:0007669"/>
    <property type="project" value="UniProtKB-KW"/>
</dbReference>
<dbReference type="PANTHER" id="PTHR46594:SF4">
    <property type="entry name" value="P-TYPE CATION-TRANSPORTING ATPASE"/>
    <property type="match status" value="1"/>
</dbReference>
<keyword evidence="3 6" id="KW-0479">Metal-binding</keyword>
<dbReference type="InterPro" id="IPR018303">
    <property type="entry name" value="ATPase_P-typ_P_site"/>
</dbReference>
<keyword evidence="10" id="KW-1185">Reference proteome</keyword>
<dbReference type="InterPro" id="IPR023299">
    <property type="entry name" value="ATPase_P-typ_cyto_dom_N"/>
</dbReference>
<feature type="domain" description="PCA1 HMA heavy metal-associated" evidence="8">
    <location>
        <begin position="195"/>
        <end position="231"/>
    </location>
</feature>
<evidence type="ECO:0000313" key="9">
    <source>
        <dbReference type="EMBL" id="KAF2203575.1"/>
    </source>
</evidence>
<dbReference type="InterPro" id="IPR036412">
    <property type="entry name" value="HAD-like_sf"/>
</dbReference>
<proteinExistence type="inferred from homology"/>
<dbReference type="Pfam" id="PF00702">
    <property type="entry name" value="Hydrolase"/>
    <property type="match status" value="1"/>
</dbReference>
<dbReference type="PRINTS" id="PR00119">
    <property type="entry name" value="CATATPASE"/>
</dbReference>
<comment type="similarity">
    <text evidence="6">Belongs to the cation transport ATPase (P-type) (TC 3.A.3) family. Type IB subfamily.</text>
</comment>
<evidence type="ECO:0000256" key="1">
    <source>
        <dbReference type="ARBA" id="ARBA00004370"/>
    </source>
</evidence>
<dbReference type="GO" id="GO:0016020">
    <property type="term" value="C:membrane"/>
    <property type="evidence" value="ECO:0007669"/>
    <property type="project" value="UniProtKB-SubCell"/>
</dbReference>
<evidence type="ECO:0000256" key="6">
    <source>
        <dbReference type="RuleBase" id="RU362081"/>
    </source>
</evidence>
<feature type="transmembrane region" description="Helical" evidence="6">
    <location>
        <begin position="272"/>
        <end position="291"/>
    </location>
</feature>
<dbReference type="InterPro" id="IPR008250">
    <property type="entry name" value="ATPase_P-typ_transduc_dom_A_sf"/>
</dbReference>
<dbReference type="Gene3D" id="2.70.150.10">
    <property type="entry name" value="Calcium-transporting ATPase, cytoplasmic transduction domain A"/>
    <property type="match status" value="1"/>
</dbReference>
<dbReference type="Gene3D" id="3.30.70.100">
    <property type="match status" value="1"/>
</dbReference>
<dbReference type="PROSITE" id="PS01229">
    <property type="entry name" value="COF_2"/>
    <property type="match status" value="1"/>
</dbReference>
<feature type="transmembrane region" description="Helical" evidence="6">
    <location>
        <begin position="862"/>
        <end position="882"/>
    </location>
</feature>
<feature type="transmembrane region" description="Helical" evidence="6">
    <location>
        <begin position="311"/>
        <end position="330"/>
    </location>
</feature>
<dbReference type="InterPro" id="IPR023214">
    <property type="entry name" value="HAD_sf"/>
</dbReference>
<evidence type="ECO:0000259" key="7">
    <source>
        <dbReference type="Pfam" id="PF00122"/>
    </source>
</evidence>
<feature type="transmembrane region" description="Helical" evidence="6">
    <location>
        <begin position="527"/>
        <end position="560"/>
    </location>
</feature>
<dbReference type="InterPro" id="IPR017969">
    <property type="entry name" value="Heavy-metal-associated_CS"/>
</dbReference>
<dbReference type="GO" id="GO:0005524">
    <property type="term" value="F:ATP binding"/>
    <property type="evidence" value="ECO:0007669"/>
    <property type="project" value="UniProtKB-UniRule"/>
</dbReference>
<keyword evidence="6" id="KW-0547">Nucleotide-binding</keyword>
<dbReference type="GO" id="GO:0019829">
    <property type="term" value="F:ATPase-coupled monoatomic cation transmembrane transporter activity"/>
    <property type="evidence" value="ECO:0007669"/>
    <property type="project" value="InterPro"/>
</dbReference>
<name>A0A9P4JQZ5_9PLEO</name>
<dbReference type="InterPro" id="IPR023298">
    <property type="entry name" value="ATPase_P-typ_TM_dom_sf"/>
</dbReference>
<evidence type="ECO:0000259" key="8">
    <source>
        <dbReference type="Pfam" id="PF24534"/>
    </source>
</evidence>
<dbReference type="Proteomes" id="UP000799536">
    <property type="component" value="Unassembled WGS sequence"/>
</dbReference>
<comment type="caution">
    <text evidence="9">The sequence shown here is derived from an EMBL/GenBank/DDBJ whole genome shotgun (WGS) entry which is preliminary data.</text>
</comment>
<dbReference type="InterPro" id="IPR027256">
    <property type="entry name" value="P-typ_ATPase_IB"/>
</dbReference>
<dbReference type="InterPro" id="IPR001757">
    <property type="entry name" value="P_typ_ATPase"/>
</dbReference>
<keyword evidence="5 6" id="KW-0472">Membrane</keyword>
<dbReference type="Gene3D" id="3.40.1110.10">
    <property type="entry name" value="Calcium-transporting ATPase, cytoplasmic domain N"/>
    <property type="match status" value="1"/>
</dbReference>
<accession>A0A9P4JQZ5</accession>
<evidence type="ECO:0000256" key="3">
    <source>
        <dbReference type="ARBA" id="ARBA00022723"/>
    </source>
</evidence>
<dbReference type="AlphaFoldDB" id="A0A9P4JQZ5"/>
<sequence>MDTLSPSPGDSGGPDHVSSCCQSGHEVLSACCSHAHFSRATESKRSEVFTTDLDVEKGSSTLDRIILDINGLKCGCCDPGLAKAIRHIPPICSFQINLVLSRVEFDLDTSRLSVSQVISQLNKATGFTFVEYKRPEGQVLEVLVNHPRSFGDSGQPLGIISIDYGAKHFRSPSALFNGRETNYPNKNGTAINLYRHSVSIYYDPTQIGARDILEYYQQSAPDQNVEIAPPRHQNIAAGVQQTKNTCLLFLLSLVFTIPVLVFTWGPGDYSRMLYAHISLGLASVVQIIAIWEFVPGATRALFRSGLFDMDFLITLSTTTAYIFSIVSYVFRLEKRPFSNGFFETSTLLVTLILLGRVLNEFALLKATKAVSFRSLQTYEAILVLQGGETRKIDARLLQLGDHFKVPPHTRIVTDGRVIYGGSEVDESVVTGESIPVAKGLGHHVLAGSTNGSGELVVALTALPHDNSISKIAALVESAELSKPKAQAIADKIAGWFVPVIVGITIAVFLGQVFWIKYHSGYRWEVAVVMAFTYAIATLIVSCPCAIALAVPMVVLIAAGVAARYGIIFRDPQKIEIARNATDVIFDKTGTLTVGELSVVSADFYGKDPVPIKKLILGLLGDIKHPVSIAVVKYLKADSSSDMTPTKVVDINSIPGNGVEGSSEPFKLFLRAGNPDWLGVKVLPSPHTVLCFTVSGVLSATFRFQDQVNHNARSVISLLTARGLNVHMISGDNKCTVRDIAHLVGIPRSHVRSRCTPAQKQEYVKDLQEKGSVVIFCGDGTNDSVALKQADVGVHMSHGSDVAQGASDVVLTSSNLQCIPIMLDISRAAYRRILFNFGWSFLYNLVAVLFAAGAFVWGRLPPAWAGLGELVSVLPVVIAALLLSWRDFGKKYKGIKRE</sequence>
<evidence type="ECO:0000256" key="5">
    <source>
        <dbReference type="ARBA" id="ARBA00023136"/>
    </source>
</evidence>
<dbReference type="PANTHER" id="PTHR46594">
    <property type="entry name" value="P-TYPE CATION-TRANSPORTING ATPASE"/>
    <property type="match status" value="1"/>
</dbReference>
<evidence type="ECO:0000313" key="10">
    <source>
        <dbReference type="Proteomes" id="UP000799536"/>
    </source>
</evidence>
<feature type="transmembrane region" description="Helical" evidence="6">
    <location>
        <begin position="247"/>
        <end position="265"/>
    </location>
</feature>